<dbReference type="RefSeq" id="WP_144992664.1">
    <property type="nucleotide sequence ID" value="NZ_CP036281.1"/>
</dbReference>
<keyword evidence="2" id="KW-1185">Reference proteome</keyword>
<proteinExistence type="predicted"/>
<dbReference type="AlphaFoldDB" id="A0A518CHI8"/>
<gene>
    <name evidence="1" type="ORF">Pla110_04000</name>
</gene>
<reference evidence="1 2" key="1">
    <citation type="submission" date="2019-02" db="EMBL/GenBank/DDBJ databases">
        <title>Deep-cultivation of Planctomycetes and their phenomic and genomic characterization uncovers novel biology.</title>
        <authorList>
            <person name="Wiegand S."/>
            <person name="Jogler M."/>
            <person name="Boedeker C."/>
            <person name="Pinto D."/>
            <person name="Vollmers J."/>
            <person name="Rivas-Marin E."/>
            <person name="Kohn T."/>
            <person name="Peeters S.H."/>
            <person name="Heuer A."/>
            <person name="Rast P."/>
            <person name="Oberbeckmann S."/>
            <person name="Bunk B."/>
            <person name="Jeske O."/>
            <person name="Meyerdierks A."/>
            <person name="Storesund J.E."/>
            <person name="Kallscheuer N."/>
            <person name="Luecker S."/>
            <person name="Lage O.M."/>
            <person name="Pohl T."/>
            <person name="Merkel B.J."/>
            <person name="Hornburger P."/>
            <person name="Mueller R.-W."/>
            <person name="Bruemmer F."/>
            <person name="Labrenz M."/>
            <person name="Spormann A.M."/>
            <person name="Op den Camp H."/>
            <person name="Overmann J."/>
            <person name="Amann R."/>
            <person name="Jetten M.S.M."/>
            <person name="Mascher T."/>
            <person name="Medema M.H."/>
            <person name="Devos D.P."/>
            <person name="Kaster A.-K."/>
            <person name="Ovreas L."/>
            <person name="Rohde M."/>
            <person name="Galperin M.Y."/>
            <person name="Jogler C."/>
        </authorList>
    </citation>
    <scope>NUCLEOTIDE SEQUENCE [LARGE SCALE GENOMIC DNA]</scope>
    <source>
        <strain evidence="1 2">Pla110</strain>
    </source>
</reference>
<sequence>MNRIQDRTDKKKIRIDLDTEQSMNLELEEGSGIWHVVVKHDEADEKVNRSVIDLHGDKRAVKRELDLRQFQID</sequence>
<protein>
    <submittedName>
        <fullName evidence="1">Uncharacterized protein</fullName>
    </submittedName>
</protein>
<dbReference type="EMBL" id="CP036281">
    <property type="protein sequence ID" value="QDU78696.1"/>
    <property type="molecule type" value="Genomic_DNA"/>
</dbReference>
<name>A0A518CHI8_9PLAN</name>
<organism evidence="1 2">
    <name type="scientific">Polystyrenella longa</name>
    <dbReference type="NCBI Taxonomy" id="2528007"/>
    <lineage>
        <taxon>Bacteria</taxon>
        <taxon>Pseudomonadati</taxon>
        <taxon>Planctomycetota</taxon>
        <taxon>Planctomycetia</taxon>
        <taxon>Planctomycetales</taxon>
        <taxon>Planctomycetaceae</taxon>
        <taxon>Polystyrenella</taxon>
    </lineage>
</organism>
<dbReference type="Proteomes" id="UP000317178">
    <property type="component" value="Chromosome"/>
</dbReference>
<evidence type="ECO:0000313" key="2">
    <source>
        <dbReference type="Proteomes" id="UP000317178"/>
    </source>
</evidence>
<dbReference type="KEGG" id="plon:Pla110_04000"/>
<evidence type="ECO:0000313" key="1">
    <source>
        <dbReference type="EMBL" id="QDU78696.1"/>
    </source>
</evidence>
<accession>A0A518CHI8</accession>